<sequence length="448" mass="47803">MISVPIALALAWGLVSSGIVSDLLGLNLPQSVSFMILVLAALFWVTEWIPLYLTSFMILLLQLVWLVPAIDPAAPKGARAPYLAPFFSEIILLFLGGFVLASLLHKFGLDRRLANGLLKWTGTSPAKAMLGFMMASALLSMWMSNTATAAMMFAILLPVAQKIPEGNPFAKGLAVSIPFACNLGGLGTPIGTPPNAIALNFMATKGVHISFLGWMAATIPFMLFFIFILWFFLLKIFPHGGYQLELPEASEGGLSGVQKLVLGIFGLTVTCWFASDLLDLSIGTLSLIPVILAFGFGLLKGPDFKALPWDVLFMVGGGICLGVGLDKSGLTAKIVTLIPEDQTFWIILVAFGIVAALMTTFMSNTATANLLVPLAVSLNQEVGLLAIMIAMNCSTAMALPISTPPNAIAFGSGLLETRDMYRPGVLISLVALASTLVLGAWYWPFILN</sequence>
<feature type="transmembrane region" description="Helical" evidence="6">
    <location>
        <begin position="344"/>
        <end position="362"/>
    </location>
</feature>
<dbReference type="GO" id="GO:0005886">
    <property type="term" value="C:plasma membrane"/>
    <property type="evidence" value="ECO:0007669"/>
    <property type="project" value="TreeGrafter"/>
</dbReference>
<feature type="transmembrane region" description="Helical" evidence="6">
    <location>
        <begin position="382"/>
        <end position="403"/>
    </location>
</feature>
<comment type="caution">
    <text evidence="8">The sequence shown here is derived from an EMBL/GenBank/DDBJ whole genome shotgun (WGS) entry which is preliminary data.</text>
</comment>
<evidence type="ECO:0000256" key="1">
    <source>
        <dbReference type="ARBA" id="ARBA00004141"/>
    </source>
</evidence>
<dbReference type="Pfam" id="PF03600">
    <property type="entry name" value="CitMHS"/>
    <property type="match status" value="1"/>
</dbReference>
<evidence type="ECO:0000259" key="7">
    <source>
        <dbReference type="Pfam" id="PF03600"/>
    </source>
</evidence>
<dbReference type="NCBIfam" id="TIGR00785">
    <property type="entry name" value="dass"/>
    <property type="match status" value="1"/>
</dbReference>
<evidence type="ECO:0000256" key="6">
    <source>
        <dbReference type="SAM" id="Phobius"/>
    </source>
</evidence>
<accession>A0A1F6GB08</accession>
<name>A0A1F6GB08_9PROT</name>
<feature type="transmembrane region" description="Helical" evidence="6">
    <location>
        <begin position="130"/>
        <end position="157"/>
    </location>
</feature>
<keyword evidence="4 6" id="KW-1133">Transmembrane helix</keyword>
<feature type="transmembrane region" description="Helical" evidence="6">
    <location>
        <begin position="169"/>
        <end position="190"/>
    </location>
</feature>
<feature type="transmembrane region" description="Helical" evidence="6">
    <location>
        <begin position="90"/>
        <end position="109"/>
    </location>
</feature>
<keyword evidence="5 6" id="KW-0472">Membrane</keyword>
<protein>
    <recommendedName>
        <fullName evidence="7">Citrate transporter-like domain-containing protein</fullName>
    </recommendedName>
</protein>
<feature type="domain" description="Citrate transporter-like" evidence="7">
    <location>
        <begin position="42"/>
        <end position="390"/>
    </location>
</feature>
<dbReference type="InterPro" id="IPR004680">
    <property type="entry name" value="Cit_transptr-like_dom"/>
</dbReference>
<feature type="transmembrane region" description="Helical" evidence="6">
    <location>
        <begin position="211"/>
        <end position="233"/>
    </location>
</feature>
<keyword evidence="3 6" id="KW-0812">Transmembrane</keyword>
<dbReference type="Proteomes" id="UP000178449">
    <property type="component" value="Unassembled WGS sequence"/>
</dbReference>
<dbReference type="AlphaFoldDB" id="A0A1F6GB08"/>
<dbReference type="PANTHER" id="PTHR10283">
    <property type="entry name" value="SOLUTE CARRIER FAMILY 13 MEMBER"/>
    <property type="match status" value="1"/>
</dbReference>
<dbReference type="EMBL" id="MFNE01000026">
    <property type="protein sequence ID" value="OGG95298.1"/>
    <property type="molecule type" value="Genomic_DNA"/>
</dbReference>
<organism evidence="8 9">
    <name type="scientific">Candidatus Lambdaproteobacteria bacterium RIFOXYD2_FULL_50_16</name>
    <dbReference type="NCBI Taxonomy" id="1817772"/>
    <lineage>
        <taxon>Bacteria</taxon>
        <taxon>Pseudomonadati</taxon>
        <taxon>Pseudomonadota</taxon>
        <taxon>Candidatus Lambdaproteobacteria</taxon>
    </lineage>
</organism>
<proteinExistence type="predicted"/>
<comment type="subcellular location">
    <subcellularLocation>
        <location evidence="1">Membrane</location>
        <topology evidence="1">Multi-pass membrane protein</topology>
    </subcellularLocation>
</comment>
<evidence type="ECO:0000256" key="4">
    <source>
        <dbReference type="ARBA" id="ARBA00022989"/>
    </source>
</evidence>
<dbReference type="GO" id="GO:0005315">
    <property type="term" value="F:phosphate transmembrane transporter activity"/>
    <property type="evidence" value="ECO:0007669"/>
    <property type="project" value="TreeGrafter"/>
</dbReference>
<evidence type="ECO:0000313" key="8">
    <source>
        <dbReference type="EMBL" id="OGG95298.1"/>
    </source>
</evidence>
<feature type="transmembrane region" description="Helical" evidence="6">
    <location>
        <begin position="280"/>
        <end position="299"/>
    </location>
</feature>
<evidence type="ECO:0000256" key="2">
    <source>
        <dbReference type="ARBA" id="ARBA00022448"/>
    </source>
</evidence>
<feature type="transmembrane region" description="Helical" evidence="6">
    <location>
        <begin position="311"/>
        <end position="332"/>
    </location>
</feature>
<feature type="transmembrane region" description="Helical" evidence="6">
    <location>
        <begin position="424"/>
        <end position="443"/>
    </location>
</feature>
<feature type="transmembrane region" description="Helical" evidence="6">
    <location>
        <begin position="52"/>
        <end position="70"/>
    </location>
</feature>
<dbReference type="PANTHER" id="PTHR10283:SF92">
    <property type="entry name" value="LOW-AFFINITY PHOSPHATE TRANSPORTER PHO91"/>
    <property type="match status" value="1"/>
</dbReference>
<dbReference type="STRING" id="1817772.A2527_07825"/>
<gene>
    <name evidence="8" type="ORF">A2527_07825</name>
</gene>
<dbReference type="InterPro" id="IPR001898">
    <property type="entry name" value="SLC13A/DASS"/>
</dbReference>
<keyword evidence="2" id="KW-0813">Transport</keyword>
<evidence type="ECO:0000256" key="5">
    <source>
        <dbReference type="ARBA" id="ARBA00023136"/>
    </source>
</evidence>
<reference evidence="8 9" key="1">
    <citation type="journal article" date="2016" name="Nat. Commun.">
        <title>Thousands of microbial genomes shed light on interconnected biogeochemical processes in an aquifer system.</title>
        <authorList>
            <person name="Anantharaman K."/>
            <person name="Brown C.T."/>
            <person name="Hug L.A."/>
            <person name="Sharon I."/>
            <person name="Castelle C.J."/>
            <person name="Probst A.J."/>
            <person name="Thomas B.C."/>
            <person name="Singh A."/>
            <person name="Wilkins M.J."/>
            <person name="Karaoz U."/>
            <person name="Brodie E.L."/>
            <person name="Williams K.H."/>
            <person name="Hubbard S.S."/>
            <person name="Banfield J.F."/>
        </authorList>
    </citation>
    <scope>NUCLEOTIDE SEQUENCE [LARGE SCALE GENOMIC DNA]</scope>
</reference>
<evidence type="ECO:0000256" key="3">
    <source>
        <dbReference type="ARBA" id="ARBA00022692"/>
    </source>
</evidence>
<evidence type="ECO:0000313" key="9">
    <source>
        <dbReference type="Proteomes" id="UP000178449"/>
    </source>
</evidence>
<dbReference type="CDD" id="cd01115">
    <property type="entry name" value="SLC13_permease"/>
    <property type="match status" value="1"/>
</dbReference>